<evidence type="ECO:0000256" key="4">
    <source>
        <dbReference type="ARBA" id="ARBA00022729"/>
    </source>
</evidence>
<evidence type="ECO:0000256" key="7">
    <source>
        <dbReference type="SAM" id="Phobius"/>
    </source>
</evidence>
<dbReference type="SUPFAM" id="SSF53850">
    <property type="entry name" value="Periplasmic binding protein-like II"/>
    <property type="match status" value="1"/>
</dbReference>
<evidence type="ECO:0000256" key="6">
    <source>
        <dbReference type="ARBA" id="ARBA00022927"/>
    </source>
</evidence>
<evidence type="ECO:0000256" key="5">
    <source>
        <dbReference type="ARBA" id="ARBA00022856"/>
    </source>
</evidence>
<sequence>MKHKDPSGFTQAVGDNMTRAAGRQLALYAVVVVAGLVLVMFLLNAIAGLTSSAAGMSRQAVDVESNIITSYLRDEPPQMNSMLATDAISGMVLAHVNEGLLRYDEYGELVGGVAERWQLDGNTMTFWLRDNARWNNGETVTAHDFEFAWKNLLSPDLGSQYAFILYPILNAEKANNGEVPLDEVGVEALDDHTLVVTLETPIAYFDRMVAFVTYLPVNEEFYRQTNGRYGADADQMLYNGPFMMTSWVHGASLQIRKNPYYWDADRIKLNGVDFAHMTSDANTLLNLFKDGQIVMADLNSEMLEEALFQGWQLERFMEGTVFYIEFNHRDGRLTRNRNLRMALQLAQDSGELVNRVIKLPGYLPGESLFPTWLQGVEDTLREEFPAPVYSRDVALAREYLQKAMDELGLSEPPTLTLLTGDTPTARMQAEYYQEVFGRNLGINIVIDAQIFRQRLDKMTQGEFDMVMAGWGPDYNDPLTFGDLFASWNLNNRGRYANDELDASVRIAQSSLDTRERMQAFANIQRVMHEDVVIIPNYERGYVYVKNPQVQGVLRRVIGAETDFTYAWIEPERE</sequence>
<dbReference type="OrthoDB" id="9801912at2"/>
<accession>A0A0S2KAX2</accession>
<keyword evidence="3" id="KW-0813">Transport</keyword>
<dbReference type="Gene3D" id="3.90.76.10">
    <property type="entry name" value="Dipeptide-binding Protein, Domain 1"/>
    <property type="match status" value="1"/>
</dbReference>
<dbReference type="GO" id="GO:1904680">
    <property type="term" value="F:peptide transmembrane transporter activity"/>
    <property type="evidence" value="ECO:0007669"/>
    <property type="project" value="TreeGrafter"/>
</dbReference>
<dbReference type="PATRIC" id="fig|1249552.3.peg.568"/>
<organism evidence="9 10">
    <name type="scientific">Pseudohongiella spirulinae</name>
    <dbReference type="NCBI Taxonomy" id="1249552"/>
    <lineage>
        <taxon>Bacteria</taxon>
        <taxon>Pseudomonadati</taxon>
        <taxon>Pseudomonadota</taxon>
        <taxon>Gammaproteobacteria</taxon>
        <taxon>Pseudomonadales</taxon>
        <taxon>Pseudohongiellaceae</taxon>
        <taxon>Pseudohongiella</taxon>
    </lineage>
</organism>
<dbReference type="InterPro" id="IPR030678">
    <property type="entry name" value="Peptide/Ni-bd"/>
</dbReference>
<dbReference type="AlphaFoldDB" id="A0A0S2KAX2"/>
<dbReference type="InterPro" id="IPR039424">
    <property type="entry name" value="SBP_5"/>
</dbReference>
<reference evidence="9 10" key="1">
    <citation type="submission" date="2015-11" db="EMBL/GenBank/DDBJ databases">
        <authorList>
            <person name="Zhang Y."/>
            <person name="Guo Z."/>
        </authorList>
    </citation>
    <scope>NUCLEOTIDE SEQUENCE [LARGE SCALE GENOMIC DNA]</scope>
    <source>
        <strain evidence="9 10">KCTC 32221</strain>
    </source>
</reference>
<feature type="domain" description="Solute-binding protein family 5" evidence="8">
    <location>
        <begin position="108"/>
        <end position="486"/>
    </location>
</feature>
<dbReference type="Pfam" id="PF00496">
    <property type="entry name" value="SBP_bac_5"/>
    <property type="match status" value="1"/>
</dbReference>
<dbReference type="GO" id="GO:0043190">
    <property type="term" value="C:ATP-binding cassette (ABC) transporter complex"/>
    <property type="evidence" value="ECO:0007669"/>
    <property type="project" value="InterPro"/>
</dbReference>
<protein>
    <submittedName>
        <fullName evidence="9">Family 5 extracellular solute-binding protein</fullName>
    </submittedName>
</protein>
<comment type="subcellular location">
    <subcellularLocation>
        <location evidence="1">Cell envelope</location>
    </subcellularLocation>
</comment>
<dbReference type="RefSeq" id="WP_058020756.1">
    <property type="nucleotide sequence ID" value="NZ_CP013189.1"/>
</dbReference>
<dbReference type="FunFam" id="3.90.76.10:FF:000001">
    <property type="entry name" value="Oligopeptide ABC transporter substrate-binding protein"/>
    <property type="match status" value="1"/>
</dbReference>
<name>A0A0S2KAX2_9GAMM</name>
<keyword evidence="7" id="KW-0812">Transmembrane</keyword>
<evidence type="ECO:0000313" key="10">
    <source>
        <dbReference type="Proteomes" id="UP000065641"/>
    </source>
</evidence>
<dbReference type="EMBL" id="CP013189">
    <property type="protein sequence ID" value="ALO45246.1"/>
    <property type="molecule type" value="Genomic_DNA"/>
</dbReference>
<dbReference type="GO" id="GO:0015031">
    <property type="term" value="P:protein transport"/>
    <property type="evidence" value="ECO:0007669"/>
    <property type="project" value="UniProtKB-KW"/>
</dbReference>
<dbReference type="PANTHER" id="PTHR30290:SF10">
    <property type="entry name" value="PERIPLASMIC OLIGOPEPTIDE-BINDING PROTEIN-RELATED"/>
    <property type="match status" value="1"/>
</dbReference>
<keyword evidence="4" id="KW-0732">Signal</keyword>
<dbReference type="Proteomes" id="UP000065641">
    <property type="component" value="Chromosome"/>
</dbReference>
<keyword evidence="5" id="KW-0571">Peptide transport</keyword>
<feature type="transmembrane region" description="Helical" evidence="7">
    <location>
        <begin position="25"/>
        <end position="49"/>
    </location>
</feature>
<gene>
    <name evidence="9" type="ORF">PS2015_563</name>
</gene>
<evidence type="ECO:0000259" key="8">
    <source>
        <dbReference type="Pfam" id="PF00496"/>
    </source>
</evidence>
<keyword evidence="7" id="KW-0472">Membrane</keyword>
<comment type="similarity">
    <text evidence="2">Belongs to the bacterial solute-binding protein 5 family.</text>
</comment>
<dbReference type="Gene3D" id="3.10.105.10">
    <property type="entry name" value="Dipeptide-binding Protein, Domain 3"/>
    <property type="match status" value="1"/>
</dbReference>
<evidence type="ECO:0000256" key="3">
    <source>
        <dbReference type="ARBA" id="ARBA00022448"/>
    </source>
</evidence>
<keyword evidence="6" id="KW-0653">Protein transport</keyword>
<evidence type="ECO:0000256" key="2">
    <source>
        <dbReference type="ARBA" id="ARBA00005695"/>
    </source>
</evidence>
<dbReference type="PANTHER" id="PTHR30290">
    <property type="entry name" value="PERIPLASMIC BINDING COMPONENT OF ABC TRANSPORTER"/>
    <property type="match status" value="1"/>
</dbReference>
<evidence type="ECO:0000256" key="1">
    <source>
        <dbReference type="ARBA" id="ARBA00004196"/>
    </source>
</evidence>
<keyword evidence="7" id="KW-1133">Transmembrane helix</keyword>
<dbReference type="Gene3D" id="3.40.190.10">
    <property type="entry name" value="Periplasmic binding protein-like II"/>
    <property type="match status" value="1"/>
</dbReference>
<dbReference type="PIRSF" id="PIRSF002741">
    <property type="entry name" value="MppA"/>
    <property type="match status" value="1"/>
</dbReference>
<dbReference type="GO" id="GO:0015833">
    <property type="term" value="P:peptide transport"/>
    <property type="evidence" value="ECO:0007669"/>
    <property type="project" value="UniProtKB-KW"/>
</dbReference>
<proteinExistence type="inferred from homology"/>
<dbReference type="STRING" id="1249552.PS2015_563"/>
<dbReference type="CDD" id="cd08504">
    <property type="entry name" value="PBP2_OppA"/>
    <property type="match status" value="1"/>
</dbReference>
<dbReference type="GO" id="GO:0030288">
    <property type="term" value="C:outer membrane-bounded periplasmic space"/>
    <property type="evidence" value="ECO:0007669"/>
    <property type="project" value="UniProtKB-ARBA"/>
</dbReference>
<dbReference type="InterPro" id="IPR000914">
    <property type="entry name" value="SBP_5_dom"/>
</dbReference>
<dbReference type="KEGG" id="pspi:PS2015_563"/>
<keyword evidence="10" id="KW-1185">Reference proteome</keyword>
<evidence type="ECO:0000313" key="9">
    <source>
        <dbReference type="EMBL" id="ALO45246.1"/>
    </source>
</evidence>